<dbReference type="SUPFAM" id="SSF81891">
    <property type="entry name" value="Poly A polymerase C-terminal region-like"/>
    <property type="match status" value="1"/>
</dbReference>
<keyword evidence="8" id="KW-0548">Nucleotidyltransferase</keyword>
<keyword evidence="9" id="KW-1185">Reference proteome</keyword>
<dbReference type="GO" id="GO:0003723">
    <property type="term" value="F:RNA binding"/>
    <property type="evidence" value="ECO:0007669"/>
    <property type="project" value="UniProtKB-KW"/>
</dbReference>
<evidence type="ECO:0000256" key="4">
    <source>
        <dbReference type="ARBA" id="ARBA00022884"/>
    </source>
</evidence>
<keyword evidence="2 5" id="KW-0808">Transferase</keyword>
<evidence type="ECO:0000313" key="8">
    <source>
        <dbReference type="EMBL" id="KAJ2004153.1"/>
    </source>
</evidence>
<evidence type="ECO:0000313" key="9">
    <source>
        <dbReference type="Proteomes" id="UP001150907"/>
    </source>
</evidence>
<dbReference type="Gene3D" id="3.30.460.10">
    <property type="entry name" value="Beta Polymerase, domain 2"/>
    <property type="match status" value="1"/>
</dbReference>
<dbReference type="CDD" id="cd05398">
    <property type="entry name" value="NT_ClassII-CCAase"/>
    <property type="match status" value="1"/>
</dbReference>
<dbReference type="GO" id="GO:0005739">
    <property type="term" value="C:mitochondrion"/>
    <property type="evidence" value="ECO:0007669"/>
    <property type="project" value="UniProtKB-ARBA"/>
</dbReference>
<dbReference type="InterPro" id="IPR043519">
    <property type="entry name" value="NT_sf"/>
</dbReference>
<dbReference type="GO" id="GO:0001680">
    <property type="term" value="P:tRNA 3'-terminal CCA addition"/>
    <property type="evidence" value="ECO:0007669"/>
    <property type="project" value="UniProtKB-ARBA"/>
</dbReference>
<evidence type="ECO:0000256" key="1">
    <source>
        <dbReference type="ARBA" id="ARBA00007265"/>
    </source>
</evidence>
<dbReference type="Proteomes" id="UP001150907">
    <property type="component" value="Unassembled WGS sequence"/>
</dbReference>
<keyword evidence="4 5" id="KW-0694">RNA-binding</keyword>
<dbReference type="Gene3D" id="1.10.3090.10">
    <property type="entry name" value="cca-adding enzyme, domain 2"/>
    <property type="match status" value="1"/>
</dbReference>
<dbReference type="GO" id="GO:0052929">
    <property type="term" value="F:ATP:3'-cytidine-cytidine-tRNA adenylyltransferase activity"/>
    <property type="evidence" value="ECO:0007669"/>
    <property type="project" value="TreeGrafter"/>
</dbReference>
<dbReference type="SUPFAM" id="SSF81301">
    <property type="entry name" value="Nucleotidyltransferase"/>
    <property type="match status" value="1"/>
</dbReference>
<dbReference type="GO" id="GO:0004810">
    <property type="term" value="F:CCA tRNA nucleotidyltransferase activity"/>
    <property type="evidence" value="ECO:0007669"/>
    <property type="project" value="UniProtKB-EC"/>
</dbReference>
<organism evidence="8 9">
    <name type="scientific">Coemansia thaxteri</name>
    <dbReference type="NCBI Taxonomy" id="2663907"/>
    <lineage>
        <taxon>Eukaryota</taxon>
        <taxon>Fungi</taxon>
        <taxon>Fungi incertae sedis</taxon>
        <taxon>Zoopagomycota</taxon>
        <taxon>Kickxellomycotina</taxon>
        <taxon>Kickxellomycetes</taxon>
        <taxon>Kickxellales</taxon>
        <taxon>Kickxellaceae</taxon>
        <taxon>Coemansia</taxon>
    </lineage>
</organism>
<keyword evidence="3" id="KW-0547">Nucleotide-binding</keyword>
<dbReference type="OrthoDB" id="445712at2759"/>
<evidence type="ECO:0000259" key="6">
    <source>
        <dbReference type="Pfam" id="PF01743"/>
    </source>
</evidence>
<gene>
    <name evidence="8" type="primary">CCA1</name>
    <name evidence="8" type="ORF">H4R26_002668</name>
</gene>
<evidence type="ECO:0000256" key="3">
    <source>
        <dbReference type="ARBA" id="ARBA00022741"/>
    </source>
</evidence>
<protein>
    <submittedName>
        <fullName evidence="8">CCA tRNA nucleotidyltransferase, mitochondrial</fullName>
        <ecNumber evidence="8">2.7.7.72</ecNumber>
    </submittedName>
</protein>
<feature type="domain" description="tRNA nucleotidyltransferase/poly(A) polymerase RNA and SrmB- binding" evidence="7">
    <location>
        <begin position="221"/>
        <end position="277"/>
    </location>
</feature>
<comment type="similarity">
    <text evidence="1 5">Belongs to the tRNA nucleotidyltransferase/poly(A) polymerase family.</text>
</comment>
<name>A0A9W8BCI5_9FUNG</name>
<dbReference type="PANTHER" id="PTHR13734:SF5">
    <property type="entry name" value="CCA TRNA NUCLEOTIDYLTRANSFERASE, MITOCHONDRIAL"/>
    <property type="match status" value="1"/>
</dbReference>
<dbReference type="AlphaFoldDB" id="A0A9W8BCI5"/>
<dbReference type="Pfam" id="PF01743">
    <property type="entry name" value="PolyA_pol"/>
    <property type="match status" value="1"/>
</dbReference>
<feature type="domain" description="Poly A polymerase head" evidence="6">
    <location>
        <begin position="53"/>
        <end position="191"/>
    </location>
</feature>
<dbReference type="EC" id="2.7.7.72" evidence="8"/>
<dbReference type="PANTHER" id="PTHR13734">
    <property type="entry name" value="TRNA-NUCLEOTIDYLTRANSFERASE"/>
    <property type="match status" value="1"/>
</dbReference>
<dbReference type="GO" id="GO:0052927">
    <property type="term" value="F:CC tRNA cytidylyltransferase activity"/>
    <property type="evidence" value="ECO:0007669"/>
    <property type="project" value="TreeGrafter"/>
</dbReference>
<dbReference type="FunFam" id="3.30.460.10:FF:000019">
    <property type="entry name" value="tRNA nucleotidyltransferase cca2"/>
    <property type="match status" value="1"/>
</dbReference>
<evidence type="ECO:0000256" key="5">
    <source>
        <dbReference type="RuleBase" id="RU003953"/>
    </source>
</evidence>
<accession>A0A9W8BCI5</accession>
<evidence type="ECO:0000259" key="7">
    <source>
        <dbReference type="Pfam" id="PF12627"/>
    </source>
</evidence>
<dbReference type="Pfam" id="PF12627">
    <property type="entry name" value="PolyA_pol_RNAbd"/>
    <property type="match status" value="1"/>
</dbReference>
<comment type="caution">
    <text evidence="8">The sequence shown here is derived from an EMBL/GenBank/DDBJ whole genome shotgun (WGS) entry which is preliminary data.</text>
</comment>
<reference evidence="8" key="1">
    <citation type="submission" date="2022-07" db="EMBL/GenBank/DDBJ databases">
        <title>Phylogenomic reconstructions and comparative analyses of Kickxellomycotina fungi.</title>
        <authorList>
            <person name="Reynolds N.K."/>
            <person name="Stajich J.E."/>
            <person name="Barry K."/>
            <person name="Grigoriev I.V."/>
            <person name="Crous P."/>
            <person name="Smith M.E."/>
        </authorList>
    </citation>
    <scope>NUCLEOTIDE SEQUENCE</scope>
    <source>
        <strain evidence="8">IMI 214461</strain>
    </source>
</reference>
<sequence length="515" mass="56791">MTSSGSSSLANKGRTLAETIQLTDTEREICELLVGVVEDIHQGKQASQPKLELRIAGGWVRDKLLGLESHDIDIAIDHMSGYELAQHVNRYLSERGQAVSSIAKISQNPERSKHLETATTSVLGQLVDFVNLRSEIYNANSRIPEIAFGTAEEDAQRRDITINALFYNIHTRQVEDYTGRGMEDLRQGVVRTPLEPFKTFSDDPLRVLRVVRFASRFEYLIDEETAAAIMRPEIRRDLDAKISRERVGVELEKMAGGPHPLLSIQLILRFGLYESIFRTPPRDQWMCSEQAAAEARDTAAAEAATRCVLRVLGDGGSGPGALMRSLPAPWQGAAAMQRALMLGAYLYPYRNVQANDKKKTVALAHLVIRDGVKLSHADVETTLELHRFATEIASMADACVGGRADRRALGLQIRSIGARWPQCVVFAAAAEELCAGATSSALAEKYGAYVRRVVDDGLADAYAMKHVVDGTAAARILGLRPGPAIRGVLDRVMEWQLEHPQGTREECEAYLREGM</sequence>
<dbReference type="GO" id="GO:0000166">
    <property type="term" value="F:nucleotide binding"/>
    <property type="evidence" value="ECO:0007669"/>
    <property type="project" value="UniProtKB-KW"/>
</dbReference>
<dbReference type="EMBL" id="JANBQF010000172">
    <property type="protein sequence ID" value="KAJ2004153.1"/>
    <property type="molecule type" value="Genomic_DNA"/>
</dbReference>
<evidence type="ECO:0000256" key="2">
    <source>
        <dbReference type="ARBA" id="ARBA00022679"/>
    </source>
</evidence>
<dbReference type="InterPro" id="IPR032828">
    <property type="entry name" value="PolyA_RNA-bd"/>
</dbReference>
<proteinExistence type="inferred from homology"/>
<dbReference type="InterPro" id="IPR002646">
    <property type="entry name" value="PolA_pol_head_dom"/>
</dbReference>